<feature type="binding site" evidence="12">
    <location>
        <position position="119"/>
    </location>
    <ligand>
        <name>[4Fe-4S] cluster</name>
        <dbReference type="ChEBI" id="CHEBI:49883"/>
        <note>4Fe-4S-S-AdoMet</note>
    </ligand>
</feature>
<dbReference type="EMBL" id="JAAGRR010000080">
    <property type="protein sequence ID" value="NDY42733.1"/>
    <property type="molecule type" value="Genomic_DNA"/>
</dbReference>
<dbReference type="InterPro" id="IPR007197">
    <property type="entry name" value="rSAM"/>
</dbReference>
<dbReference type="InterPro" id="IPR040072">
    <property type="entry name" value="Methyltransferase_A"/>
</dbReference>
<feature type="binding site" evidence="12">
    <location>
        <position position="112"/>
    </location>
    <ligand>
        <name>[4Fe-4S] cluster</name>
        <dbReference type="ChEBI" id="CHEBI:49883"/>
        <note>4Fe-4S-S-AdoMet</note>
    </ligand>
</feature>
<dbReference type="CDD" id="cd01335">
    <property type="entry name" value="Radical_SAM"/>
    <property type="match status" value="1"/>
</dbReference>
<dbReference type="GO" id="GO:0070040">
    <property type="term" value="F:rRNA (adenine(2503)-C2-)-methyltransferase activity"/>
    <property type="evidence" value="ECO:0007669"/>
    <property type="project" value="UniProtKB-UniRule"/>
</dbReference>
<dbReference type="GO" id="GO:0002935">
    <property type="term" value="F:tRNA (adenine(37)-C2)-methyltransferase activity"/>
    <property type="evidence" value="ECO:0007669"/>
    <property type="project" value="UniProtKB-UniRule"/>
</dbReference>
<comment type="cofactor">
    <cofactor evidence="12">
        <name>[4Fe-4S] cluster</name>
        <dbReference type="ChEBI" id="CHEBI:49883"/>
    </cofactor>
    <text evidence="12">Binds 1 [4Fe-4S] cluster. The cluster is coordinated with 3 cysteines and an exchangeable S-adenosyl-L-methionine.</text>
</comment>
<evidence type="ECO:0000256" key="1">
    <source>
        <dbReference type="ARBA" id="ARBA00004496"/>
    </source>
</evidence>
<feature type="binding site" evidence="12">
    <location>
        <begin position="162"/>
        <end position="163"/>
    </location>
    <ligand>
        <name>S-adenosyl-L-methionine</name>
        <dbReference type="ChEBI" id="CHEBI:59789"/>
    </ligand>
</feature>
<keyword evidence="5 12" id="KW-0489">Methyltransferase</keyword>
<comment type="catalytic activity">
    <reaction evidence="12">
        <text>adenosine(37) in tRNA + 2 reduced [2Fe-2S]-[ferredoxin] + 2 S-adenosyl-L-methionine = 2-methyladenosine(37) in tRNA + 5'-deoxyadenosine + L-methionine + 2 oxidized [2Fe-2S]-[ferredoxin] + S-adenosyl-L-homocysteine</text>
        <dbReference type="Rhea" id="RHEA:43332"/>
        <dbReference type="Rhea" id="RHEA-COMP:10000"/>
        <dbReference type="Rhea" id="RHEA-COMP:10001"/>
        <dbReference type="Rhea" id="RHEA-COMP:10162"/>
        <dbReference type="Rhea" id="RHEA-COMP:10485"/>
        <dbReference type="ChEBI" id="CHEBI:17319"/>
        <dbReference type="ChEBI" id="CHEBI:33737"/>
        <dbReference type="ChEBI" id="CHEBI:33738"/>
        <dbReference type="ChEBI" id="CHEBI:57844"/>
        <dbReference type="ChEBI" id="CHEBI:57856"/>
        <dbReference type="ChEBI" id="CHEBI:59789"/>
        <dbReference type="ChEBI" id="CHEBI:74411"/>
        <dbReference type="ChEBI" id="CHEBI:74497"/>
        <dbReference type="EC" id="2.1.1.192"/>
    </reaction>
</comment>
<keyword evidence="11 12" id="KW-0411">Iron-sulfur</keyword>
<keyword evidence="15" id="KW-1185">Reference proteome</keyword>
<dbReference type="FunFam" id="3.20.20.70:FF:000014">
    <property type="entry name" value="Probable dual-specificity RNA methyltransferase RlmN"/>
    <property type="match status" value="1"/>
</dbReference>
<evidence type="ECO:0000256" key="7">
    <source>
        <dbReference type="ARBA" id="ARBA00022691"/>
    </source>
</evidence>
<evidence type="ECO:0000256" key="6">
    <source>
        <dbReference type="ARBA" id="ARBA00022679"/>
    </source>
</evidence>
<dbReference type="PANTHER" id="PTHR30544:SF5">
    <property type="entry name" value="RADICAL SAM CORE DOMAIN-CONTAINING PROTEIN"/>
    <property type="match status" value="1"/>
</dbReference>
<dbReference type="SFLD" id="SFLDS00029">
    <property type="entry name" value="Radical_SAM"/>
    <property type="match status" value="1"/>
</dbReference>
<protein>
    <recommendedName>
        <fullName evidence="12">Probable dual-specificity RNA methyltransferase RlmN</fullName>
        <ecNumber evidence="12">2.1.1.192</ecNumber>
    </recommendedName>
    <alternativeName>
        <fullName evidence="12">23S rRNA (adenine(2503)-C(2))-methyltransferase</fullName>
    </alternativeName>
    <alternativeName>
        <fullName evidence="12">23S rRNA m2A2503 methyltransferase</fullName>
    </alternativeName>
    <alternativeName>
        <fullName evidence="12">Ribosomal RNA large subunit methyltransferase N</fullName>
    </alternativeName>
    <alternativeName>
        <fullName evidence="12">tRNA (adenine(37)-C(2))-methyltransferase</fullName>
    </alternativeName>
    <alternativeName>
        <fullName evidence="12">tRNA m2A37 methyltransferase</fullName>
    </alternativeName>
</protein>
<dbReference type="RefSeq" id="WP_163298866.1">
    <property type="nucleotide sequence ID" value="NZ_JAAGRR010000080.1"/>
</dbReference>
<dbReference type="GO" id="GO:0005737">
    <property type="term" value="C:cytoplasm"/>
    <property type="evidence" value="ECO:0007669"/>
    <property type="project" value="UniProtKB-SubCell"/>
</dbReference>
<dbReference type="PROSITE" id="PS51918">
    <property type="entry name" value="RADICAL_SAM"/>
    <property type="match status" value="1"/>
</dbReference>
<dbReference type="PIRSF" id="PIRSF006004">
    <property type="entry name" value="CHP00048"/>
    <property type="match status" value="1"/>
</dbReference>
<dbReference type="NCBIfam" id="TIGR00048">
    <property type="entry name" value="rRNA_mod_RlmN"/>
    <property type="match status" value="1"/>
</dbReference>
<evidence type="ECO:0000256" key="8">
    <source>
        <dbReference type="ARBA" id="ARBA00022694"/>
    </source>
</evidence>
<proteinExistence type="inferred from homology"/>
<keyword evidence="3 12" id="KW-0963">Cytoplasm</keyword>
<keyword evidence="7 12" id="KW-0949">S-adenosyl-L-methionine</keyword>
<feature type="active site" description="S-methylcysteine intermediate" evidence="12">
    <location>
        <position position="335"/>
    </location>
</feature>
<dbReference type="InterPro" id="IPR058240">
    <property type="entry name" value="rSAM_sf"/>
</dbReference>
<evidence type="ECO:0000256" key="11">
    <source>
        <dbReference type="ARBA" id="ARBA00023014"/>
    </source>
</evidence>
<evidence type="ECO:0000313" key="15">
    <source>
        <dbReference type="Proteomes" id="UP000469346"/>
    </source>
</evidence>
<evidence type="ECO:0000256" key="2">
    <source>
        <dbReference type="ARBA" id="ARBA00022485"/>
    </source>
</evidence>
<comment type="function">
    <text evidence="12">Specifically methylates position 2 of adenine 2503 in 23S rRNA and position 2 of adenine 37 in tRNAs.</text>
</comment>
<evidence type="ECO:0000256" key="4">
    <source>
        <dbReference type="ARBA" id="ARBA00022552"/>
    </source>
</evidence>
<feature type="active site" description="Proton acceptor" evidence="12">
    <location>
        <position position="92"/>
    </location>
</feature>
<dbReference type="GO" id="GO:0030488">
    <property type="term" value="P:tRNA methylation"/>
    <property type="evidence" value="ECO:0007669"/>
    <property type="project" value="UniProtKB-UniRule"/>
</dbReference>
<evidence type="ECO:0000256" key="3">
    <source>
        <dbReference type="ARBA" id="ARBA00022490"/>
    </source>
</evidence>
<dbReference type="Gene3D" id="3.20.20.70">
    <property type="entry name" value="Aldolase class I"/>
    <property type="match status" value="1"/>
</dbReference>
<keyword evidence="6 12" id="KW-0808">Transferase</keyword>
<dbReference type="PANTHER" id="PTHR30544">
    <property type="entry name" value="23S RRNA METHYLTRANSFERASE"/>
    <property type="match status" value="1"/>
</dbReference>
<feature type="domain" description="Radical SAM core" evidence="13">
    <location>
        <begin position="98"/>
        <end position="330"/>
    </location>
</feature>
<evidence type="ECO:0000256" key="12">
    <source>
        <dbReference type="HAMAP-Rule" id="MF_01849"/>
    </source>
</evidence>
<dbReference type="EC" id="2.1.1.192" evidence="12"/>
<keyword evidence="4 12" id="KW-0698">rRNA processing</keyword>
<dbReference type="Pfam" id="PF04055">
    <property type="entry name" value="Radical_SAM"/>
    <property type="match status" value="1"/>
</dbReference>
<dbReference type="GO" id="GO:0046872">
    <property type="term" value="F:metal ion binding"/>
    <property type="evidence" value="ECO:0007669"/>
    <property type="project" value="UniProtKB-KW"/>
</dbReference>
<comment type="miscellaneous">
    <text evidence="12">Reaction proceeds by a ping-pong mechanism involving intermediate methylation of a conserved cysteine residue.</text>
</comment>
<comment type="similarity">
    <text evidence="12">Belongs to the radical SAM superfamily. RlmN family.</text>
</comment>
<dbReference type="InterPro" id="IPR013785">
    <property type="entry name" value="Aldolase_TIM"/>
</dbReference>
<dbReference type="GO" id="GO:0051539">
    <property type="term" value="F:4 iron, 4 sulfur cluster binding"/>
    <property type="evidence" value="ECO:0007669"/>
    <property type="project" value="UniProtKB-UniRule"/>
</dbReference>
<keyword evidence="2 12" id="KW-0004">4Fe-4S</keyword>
<keyword evidence="9 12" id="KW-0479">Metal-binding</keyword>
<accession>A0A6N9TRJ3</accession>
<dbReference type="GO" id="GO:0019843">
    <property type="term" value="F:rRNA binding"/>
    <property type="evidence" value="ECO:0007669"/>
    <property type="project" value="UniProtKB-UniRule"/>
</dbReference>
<evidence type="ECO:0000256" key="9">
    <source>
        <dbReference type="ARBA" id="ARBA00022723"/>
    </source>
</evidence>
<dbReference type="GO" id="GO:0000049">
    <property type="term" value="F:tRNA binding"/>
    <property type="evidence" value="ECO:0007669"/>
    <property type="project" value="UniProtKB-UniRule"/>
</dbReference>
<evidence type="ECO:0000259" key="13">
    <source>
        <dbReference type="PROSITE" id="PS51918"/>
    </source>
</evidence>
<organism evidence="14 15">
    <name type="scientific">Dissulfurirhabdus thermomarina</name>
    <dbReference type="NCBI Taxonomy" id="1765737"/>
    <lineage>
        <taxon>Bacteria</taxon>
        <taxon>Deltaproteobacteria</taxon>
        <taxon>Dissulfurirhabdaceae</taxon>
        <taxon>Dissulfurirhabdus</taxon>
    </lineage>
</organism>
<dbReference type="HAMAP" id="MF_01849">
    <property type="entry name" value="RNA_methyltr_RlmN"/>
    <property type="match status" value="1"/>
</dbReference>
<name>A0A6N9TRJ3_DISTH</name>
<feature type="binding site" evidence="12">
    <location>
        <position position="194"/>
    </location>
    <ligand>
        <name>S-adenosyl-L-methionine</name>
        <dbReference type="ChEBI" id="CHEBI:59789"/>
    </ligand>
</feature>
<feature type="binding site" evidence="12">
    <location>
        <begin position="216"/>
        <end position="218"/>
    </location>
    <ligand>
        <name>S-adenosyl-L-methionine</name>
        <dbReference type="ChEBI" id="CHEBI:59789"/>
    </ligand>
</feature>
<keyword evidence="10 12" id="KW-0408">Iron</keyword>
<comment type="catalytic activity">
    <reaction evidence="12">
        <text>adenosine(2503) in 23S rRNA + 2 reduced [2Fe-2S]-[ferredoxin] + 2 S-adenosyl-L-methionine = 2-methyladenosine(2503) in 23S rRNA + 5'-deoxyadenosine + L-methionine + 2 oxidized [2Fe-2S]-[ferredoxin] + S-adenosyl-L-homocysteine</text>
        <dbReference type="Rhea" id="RHEA:42916"/>
        <dbReference type="Rhea" id="RHEA-COMP:10000"/>
        <dbReference type="Rhea" id="RHEA-COMP:10001"/>
        <dbReference type="Rhea" id="RHEA-COMP:10152"/>
        <dbReference type="Rhea" id="RHEA-COMP:10282"/>
        <dbReference type="ChEBI" id="CHEBI:17319"/>
        <dbReference type="ChEBI" id="CHEBI:33737"/>
        <dbReference type="ChEBI" id="CHEBI:33738"/>
        <dbReference type="ChEBI" id="CHEBI:57844"/>
        <dbReference type="ChEBI" id="CHEBI:57856"/>
        <dbReference type="ChEBI" id="CHEBI:59789"/>
        <dbReference type="ChEBI" id="CHEBI:74411"/>
        <dbReference type="ChEBI" id="CHEBI:74497"/>
        <dbReference type="EC" id="2.1.1.192"/>
    </reaction>
</comment>
<sequence length="356" mass="39616">MKADLRSLPRDELEAWVRDELGLPAWRGRQVFRWLWRPGTVSFQQMTDLGKDLRAALAEAGEIRGFTAAGEQRSADGTRKFLWRLPDGARVESVYIPEERRRTLCVSSQVGCAMGCRFCRTARMGLVRQLTPGEIAGQVLAAVERLGDAPGPVRNLVFMGMGEPLANLPALARAIRILADDLGLNFSTRRITVSTCGLPRQMLELGRSLDVGLAVSLHAPDDELRSRLMPVNRRHPLAELLEACRRYPLPRRRRITFEYLLLAGVNDAPAHARRLADLLRGLRAKVNLIPFNECPGIPFRRPSDHRVEAFRQVLLEAGLNATVRRSRGTDIAAACGQLYAEDQRTADGREKDAAAA</sequence>
<evidence type="ECO:0000256" key="5">
    <source>
        <dbReference type="ARBA" id="ARBA00022603"/>
    </source>
</evidence>
<dbReference type="InterPro" id="IPR004383">
    <property type="entry name" value="rRNA_lsu_MTrfase_RlmN/Cfr"/>
</dbReference>
<dbReference type="InterPro" id="IPR027492">
    <property type="entry name" value="RNA_MTrfase_RlmN"/>
</dbReference>
<feature type="binding site" evidence="12">
    <location>
        <position position="292"/>
    </location>
    <ligand>
        <name>S-adenosyl-L-methionine</name>
        <dbReference type="ChEBI" id="CHEBI:59789"/>
    </ligand>
</feature>
<feature type="binding site" evidence="12">
    <location>
        <position position="116"/>
    </location>
    <ligand>
        <name>[4Fe-4S] cluster</name>
        <dbReference type="ChEBI" id="CHEBI:49883"/>
        <note>4Fe-4S-S-AdoMet</note>
    </ligand>
</feature>
<dbReference type="AlphaFoldDB" id="A0A6N9TRJ3"/>
<comment type="subcellular location">
    <subcellularLocation>
        <location evidence="1 12">Cytoplasm</location>
    </subcellularLocation>
</comment>
<dbReference type="InterPro" id="IPR048641">
    <property type="entry name" value="RlmN_N"/>
</dbReference>
<dbReference type="SFLD" id="SFLDG01062">
    <property type="entry name" value="methyltransferase_(Class_A)"/>
    <property type="match status" value="1"/>
</dbReference>
<comment type="caution">
    <text evidence="14">The sequence shown here is derived from an EMBL/GenBank/DDBJ whole genome shotgun (WGS) entry which is preliminary data.</text>
</comment>
<dbReference type="Proteomes" id="UP000469346">
    <property type="component" value="Unassembled WGS sequence"/>
</dbReference>
<dbReference type="Gene3D" id="1.10.150.530">
    <property type="match status" value="1"/>
</dbReference>
<keyword evidence="8 12" id="KW-0819">tRNA processing</keyword>
<keyword evidence="12" id="KW-1015">Disulfide bond</keyword>
<reference evidence="14 15" key="1">
    <citation type="submission" date="2020-02" db="EMBL/GenBank/DDBJ databases">
        <title>Comparative genomics of sulfur disproportionating microorganisms.</title>
        <authorList>
            <person name="Ward L.M."/>
            <person name="Bertran E."/>
            <person name="Johnston D.T."/>
        </authorList>
    </citation>
    <scope>NUCLEOTIDE SEQUENCE [LARGE SCALE GENOMIC DNA]</scope>
    <source>
        <strain evidence="14 15">DSM 100025</strain>
    </source>
</reference>
<comment type="caution">
    <text evidence="12">Lacks conserved residue(s) required for the propagation of feature annotation.</text>
</comment>
<dbReference type="Pfam" id="PF21016">
    <property type="entry name" value="RlmN_N"/>
    <property type="match status" value="1"/>
</dbReference>
<dbReference type="SUPFAM" id="SSF102114">
    <property type="entry name" value="Radical SAM enzymes"/>
    <property type="match status" value="1"/>
</dbReference>
<gene>
    <name evidence="12 14" type="primary">rlmN</name>
    <name evidence="14" type="ORF">G3N55_07750</name>
</gene>
<dbReference type="SFLD" id="SFLDF00275">
    <property type="entry name" value="adenosine_C2_methyltransferase"/>
    <property type="match status" value="1"/>
</dbReference>
<evidence type="ECO:0000256" key="10">
    <source>
        <dbReference type="ARBA" id="ARBA00023004"/>
    </source>
</evidence>
<evidence type="ECO:0000313" key="14">
    <source>
        <dbReference type="EMBL" id="NDY42733.1"/>
    </source>
</evidence>
<dbReference type="GO" id="GO:0070475">
    <property type="term" value="P:rRNA base methylation"/>
    <property type="evidence" value="ECO:0007669"/>
    <property type="project" value="UniProtKB-UniRule"/>
</dbReference>